<keyword evidence="1" id="KW-1133">Transmembrane helix</keyword>
<dbReference type="OrthoDB" id="9802842at2"/>
<keyword evidence="1" id="KW-0472">Membrane</keyword>
<organism evidence="2 3">
    <name type="scientific">Rubinisphaera italica</name>
    <dbReference type="NCBI Taxonomy" id="2527969"/>
    <lineage>
        <taxon>Bacteria</taxon>
        <taxon>Pseudomonadati</taxon>
        <taxon>Planctomycetota</taxon>
        <taxon>Planctomycetia</taxon>
        <taxon>Planctomycetales</taxon>
        <taxon>Planctomycetaceae</taxon>
        <taxon>Rubinisphaera</taxon>
    </lineage>
</organism>
<evidence type="ECO:0000256" key="1">
    <source>
        <dbReference type="SAM" id="Phobius"/>
    </source>
</evidence>
<feature type="transmembrane region" description="Helical" evidence="1">
    <location>
        <begin position="12"/>
        <end position="35"/>
    </location>
</feature>
<dbReference type="InterPro" id="IPR011138">
    <property type="entry name" value="Cytochrome_b-558"/>
</dbReference>
<proteinExistence type="predicted"/>
<dbReference type="CDD" id="cd03498">
    <property type="entry name" value="SQR_TypeB_2_TM"/>
    <property type="match status" value="1"/>
</dbReference>
<feature type="transmembrane region" description="Helical" evidence="1">
    <location>
        <begin position="59"/>
        <end position="80"/>
    </location>
</feature>
<feature type="transmembrane region" description="Helical" evidence="1">
    <location>
        <begin position="145"/>
        <end position="173"/>
    </location>
</feature>
<dbReference type="RefSeq" id="WP_146502803.1">
    <property type="nucleotide sequence ID" value="NZ_SJPG01000001.1"/>
</dbReference>
<reference evidence="2 3" key="1">
    <citation type="submission" date="2019-02" db="EMBL/GenBank/DDBJ databases">
        <title>Deep-cultivation of Planctomycetes and their phenomic and genomic characterization uncovers novel biology.</title>
        <authorList>
            <person name="Wiegand S."/>
            <person name="Jogler M."/>
            <person name="Boedeker C."/>
            <person name="Pinto D."/>
            <person name="Vollmers J."/>
            <person name="Rivas-Marin E."/>
            <person name="Kohn T."/>
            <person name="Peeters S.H."/>
            <person name="Heuer A."/>
            <person name="Rast P."/>
            <person name="Oberbeckmann S."/>
            <person name="Bunk B."/>
            <person name="Jeske O."/>
            <person name="Meyerdierks A."/>
            <person name="Storesund J.E."/>
            <person name="Kallscheuer N."/>
            <person name="Luecker S."/>
            <person name="Lage O.M."/>
            <person name="Pohl T."/>
            <person name="Merkel B.J."/>
            <person name="Hornburger P."/>
            <person name="Mueller R.-W."/>
            <person name="Bruemmer F."/>
            <person name="Labrenz M."/>
            <person name="Spormann A.M."/>
            <person name="Op Den Camp H."/>
            <person name="Overmann J."/>
            <person name="Amann R."/>
            <person name="Jetten M.S.M."/>
            <person name="Mascher T."/>
            <person name="Medema M.H."/>
            <person name="Devos D.P."/>
            <person name="Kaster A.-K."/>
            <person name="Ovreas L."/>
            <person name="Rohde M."/>
            <person name="Galperin M.Y."/>
            <person name="Jogler C."/>
        </authorList>
    </citation>
    <scope>NUCLEOTIDE SEQUENCE [LARGE SCALE GENOMIC DNA]</scope>
    <source>
        <strain evidence="2 3">Pan54</strain>
    </source>
</reference>
<gene>
    <name evidence="2" type="ORF">Pan54_14470</name>
</gene>
<comment type="caution">
    <text evidence="2">The sequence shown here is derived from an EMBL/GenBank/DDBJ whole genome shotgun (WGS) entry which is preliminary data.</text>
</comment>
<dbReference type="NCBIfam" id="TIGR02046">
    <property type="entry name" value="sdhC_b558_fam"/>
    <property type="match status" value="1"/>
</dbReference>
<sequence>MRLSSIAYKTVMAISGLFLCLFLTVHLLGNLALFFPESVARTTFNAYADFLTHLPPIKIAAYLTYFAVLLHVAFAFTLTKRNRASAGQRYAYRGSVNTTSWYTRWMGVMGGILLLFIIIHMWNFWYPYKYGHDIALDANGKKDLYGIVVTSFASLTCVLFYVLAMVALGLHLYQGLHNGLRSLGLYHNRYSVWSRRLSKVFAIIVSVIFALMPIYIYLRG</sequence>
<feature type="transmembrane region" description="Helical" evidence="1">
    <location>
        <begin position="101"/>
        <end position="125"/>
    </location>
</feature>
<dbReference type="EMBL" id="SJPG01000001">
    <property type="protein sequence ID" value="TWT60720.1"/>
    <property type="molecule type" value="Genomic_DNA"/>
</dbReference>
<keyword evidence="3" id="KW-1185">Reference proteome</keyword>
<name>A0A5C5XCM1_9PLAN</name>
<dbReference type="SUPFAM" id="SSF81343">
    <property type="entry name" value="Fumarate reductase respiratory complex transmembrane subunits"/>
    <property type="match status" value="1"/>
</dbReference>
<dbReference type="AlphaFoldDB" id="A0A5C5XCM1"/>
<dbReference type="InterPro" id="IPR034804">
    <property type="entry name" value="SQR/QFR_C/D"/>
</dbReference>
<evidence type="ECO:0000313" key="2">
    <source>
        <dbReference type="EMBL" id="TWT60720.1"/>
    </source>
</evidence>
<accession>A0A5C5XCM1</accession>
<evidence type="ECO:0000313" key="3">
    <source>
        <dbReference type="Proteomes" id="UP000316095"/>
    </source>
</evidence>
<dbReference type="Proteomes" id="UP000316095">
    <property type="component" value="Unassembled WGS sequence"/>
</dbReference>
<keyword evidence="1" id="KW-0812">Transmembrane</keyword>
<dbReference type="GO" id="GO:0016020">
    <property type="term" value="C:membrane"/>
    <property type="evidence" value="ECO:0007669"/>
    <property type="project" value="InterPro"/>
</dbReference>
<dbReference type="Gene3D" id="1.20.1300.10">
    <property type="entry name" value="Fumarate reductase/succinate dehydrogenase, transmembrane subunit"/>
    <property type="match status" value="1"/>
</dbReference>
<evidence type="ECO:0008006" key="4">
    <source>
        <dbReference type="Google" id="ProtNLM"/>
    </source>
</evidence>
<feature type="transmembrane region" description="Helical" evidence="1">
    <location>
        <begin position="200"/>
        <end position="218"/>
    </location>
</feature>
<protein>
    <recommendedName>
        <fullName evidence="4">Succinate dehydrogenase/Fumarate reductase transmembrane subunit</fullName>
    </recommendedName>
</protein>